<feature type="non-terminal residue" evidence="2">
    <location>
        <position position="1"/>
    </location>
</feature>
<dbReference type="Proteomes" id="UP000037020">
    <property type="component" value="Unassembled WGS sequence"/>
</dbReference>
<comment type="caution">
    <text evidence="2">The sequence shown here is derived from an EMBL/GenBank/DDBJ whole genome shotgun (WGS) entry which is preliminary data.</text>
</comment>
<keyword evidence="2" id="KW-0449">Lipoprotein</keyword>
<evidence type="ECO:0000313" key="2">
    <source>
        <dbReference type="EMBL" id="KOG36009.1"/>
    </source>
</evidence>
<evidence type="ECO:0000256" key="1">
    <source>
        <dbReference type="SAM" id="MobiDB-lite"/>
    </source>
</evidence>
<accession>A0ABR5IQU7</accession>
<feature type="region of interest" description="Disordered" evidence="1">
    <location>
        <begin position="1"/>
        <end position="47"/>
    </location>
</feature>
<keyword evidence="3" id="KW-1185">Reference proteome</keyword>
<organism evidence="2 3">
    <name type="scientific">Streptomyces varsoviensis</name>
    <dbReference type="NCBI Taxonomy" id="67373"/>
    <lineage>
        <taxon>Bacteria</taxon>
        <taxon>Bacillati</taxon>
        <taxon>Actinomycetota</taxon>
        <taxon>Actinomycetes</taxon>
        <taxon>Kitasatosporales</taxon>
        <taxon>Streptomycetaceae</taxon>
        <taxon>Streptomyces</taxon>
    </lineage>
</organism>
<proteinExistence type="predicted"/>
<name>A0ABR5IQU7_9ACTN</name>
<feature type="compositionally biased region" description="Polar residues" evidence="1">
    <location>
        <begin position="35"/>
        <end position="47"/>
    </location>
</feature>
<protein>
    <submittedName>
        <fullName evidence="2">Lipoprotein</fullName>
    </submittedName>
</protein>
<reference evidence="2 3" key="1">
    <citation type="submission" date="2015-07" db="EMBL/GenBank/DDBJ databases">
        <authorList>
            <person name="Ju K.-S."/>
            <person name="Doroghazi J.R."/>
            <person name="Metcalf W.W."/>
        </authorList>
    </citation>
    <scope>NUCLEOTIDE SEQUENCE [LARGE SCALE GENOMIC DNA]</scope>
    <source>
        <strain evidence="2 3">NRRL B-3589</strain>
    </source>
</reference>
<feature type="compositionally biased region" description="Basic and acidic residues" evidence="1">
    <location>
        <begin position="19"/>
        <end position="34"/>
    </location>
</feature>
<evidence type="ECO:0000313" key="3">
    <source>
        <dbReference type="Proteomes" id="UP000037020"/>
    </source>
</evidence>
<gene>
    <name evidence="2" type="ORF">ADK38_47520</name>
</gene>
<sequence length="47" mass="4779">FAGTAAADGGRGVVLGGPEDGKPRRYECTDEMRSRPQSAPTGSPVSS</sequence>
<dbReference type="EMBL" id="LGUT01004770">
    <property type="protein sequence ID" value="KOG36009.1"/>
    <property type="molecule type" value="Genomic_DNA"/>
</dbReference>